<dbReference type="Gene3D" id="3.30.540.10">
    <property type="entry name" value="Fructose-1,6-Bisphosphatase, subunit A, domain 1"/>
    <property type="match status" value="1"/>
</dbReference>
<evidence type="ECO:0000256" key="3">
    <source>
        <dbReference type="ARBA" id="ARBA00009759"/>
    </source>
</evidence>
<dbReference type="EMBL" id="JSVC01000001">
    <property type="protein sequence ID" value="KIC96402.1"/>
    <property type="molecule type" value="Genomic_DNA"/>
</dbReference>
<dbReference type="GO" id="GO:0046854">
    <property type="term" value="P:phosphatidylinositol phosphate biosynthetic process"/>
    <property type="evidence" value="ECO:0007669"/>
    <property type="project" value="InterPro"/>
</dbReference>
<gene>
    <name evidence="9" type="ORF">OI18_01265</name>
</gene>
<evidence type="ECO:0000256" key="8">
    <source>
        <dbReference type="RuleBase" id="RU364068"/>
    </source>
</evidence>
<dbReference type="CDD" id="cd01639">
    <property type="entry name" value="IMPase"/>
    <property type="match status" value="1"/>
</dbReference>
<feature type="binding site" evidence="7">
    <location>
        <position position="83"/>
    </location>
    <ligand>
        <name>Mg(2+)</name>
        <dbReference type="ChEBI" id="CHEBI:18420"/>
        <label>1</label>
        <note>catalytic</note>
    </ligand>
</feature>
<dbReference type="InterPro" id="IPR020583">
    <property type="entry name" value="Inositol_monoP_metal-BS"/>
</dbReference>
<dbReference type="PRINTS" id="PR00377">
    <property type="entry name" value="IMPHPHTASES"/>
</dbReference>
<reference evidence="9 10" key="1">
    <citation type="submission" date="2014-11" db="EMBL/GenBank/DDBJ databases">
        <title>Genome sequence of Flavihumibacter solisilvae 3-3.</title>
        <authorList>
            <person name="Zhou G."/>
            <person name="Li M."/>
            <person name="Wang G."/>
        </authorList>
    </citation>
    <scope>NUCLEOTIDE SEQUENCE [LARGE SCALE GENOMIC DNA]</scope>
    <source>
        <strain evidence="9 10">3-3</strain>
    </source>
</reference>
<evidence type="ECO:0000313" key="9">
    <source>
        <dbReference type="EMBL" id="KIC96402.1"/>
    </source>
</evidence>
<comment type="caution">
    <text evidence="9">The sequence shown here is derived from an EMBL/GenBank/DDBJ whole genome shotgun (WGS) entry which is preliminary data.</text>
</comment>
<sequence length="259" mass="28434">MLQETLINATKAGAAVLAQFFNQKDLKISNKEGVNNLVTEADHASEKAIIETIRATFADHYILSEESGELVMDSTYKWIIDPIDGTVNFANGIPICCVSVAIEKDGKMIHGAVYNPLINEFYLAERGNGASLNGKPIHVSDKKEVASSCLVTGFPYTYLDIPNGPLQCFERFIRKGIPVRRLGSAAIDLCWVAAGRFDGFYEHKLQAWDSAAGFLMVEEAGGTVTDFGNNYYSPYQPQILATNGKIHAEMLQWISGDKS</sequence>
<dbReference type="Gene3D" id="3.40.190.80">
    <property type="match status" value="1"/>
</dbReference>
<dbReference type="InterPro" id="IPR022337">
    <property type="entry name" value="Inositol_monophosphatase_SuhB"/>
</dbReference>
<dbReference type="GO" id="GO:0008934">
    <property type="term" value="F:inositol monophosphate 1-phosphatase activity"/>
    <property type="evidence" value="ECO:0007669"/>
    <property type="project" value="InterPro"/>
</dbReference>
<dbReference type="PANTHER" id="PTHR20854">
    <property type="entry name" value="INOSITOL MONOPHOSPHATASE"/>
    <property type="match status" value="1"/>
</dbReference>
<feature type="binding site" evidence="7">
    <location>
        <position position="209"/>
    </location>
    <ligand>
        <name>Mg(2+)</name>
        <dbReference type="ChEBI" id="CHEBI:18420"/>
        <label>1</label>
        <note>catalytic</note>
    </ligand>
</feature>
<comment type="cofactor">
    <cofactor evidence="2 7 8">
        <name>Mg(2+)</name>
        <dbReference type="ChEBI" id="CHEBI:18420"/>
    </cofactor>
</comment>
<dbReference type="AlphaFoldDB" id="A0A0C1L8C8"/>
<evidence type="ECO:0000256" key="5">
    <source>
        <dbReference type="ARBA" id="ARBA00022801"/>
    </source>
</evidence>
<dbReference type="InterPro" id="IPR033942">
    <property type="entry name" value="IMPase"/>
</dbReference>
<proteinExistence type="inferred from homology"/>
<evidence type="ECO:0000256" key="1">
    <source>
        <dbReference type="ARBA" id="ARBA00001033"/>
    </source>
</evidence>
<dbReference type="PANTHER" id="PTHR20854:SF4">
    <property type="entry name" value="INOSITOL-1-MONOPHOSPHATASE-RELATED"/>
    <property type="match status" value="1"/>
</dbReference>
<keyword evidence="10" id="KW-1185">Reference proteome</keyword>
<dbReference type="Pfam" id="PF00459">
    <property type="entry name" value="Inositol_P"/>
    <property type="match status" value="1"/>
</dbReference>
<dbReference type="PROSITE" id="PS00629">
    <property type="entry name" value="IMP_1"/>
    <property type="match status" value="1"/>
</dbReference>
<dbReference type="GO" id="GO:0007165">
    <property type="term" value="P:signal transduction"/>
    <property type="evidence" value="ECO:0007669"/>
    <property type="project" value="TreeGrafter"/>
</dbReference>
<feature type="binding site" evidence="7">
    <location>
        <position position="65"/>
    </location>
    <ligand>
        <name>Mg(2+)</name>
        <dbReference type="ChEBI" id="CHEBI:18420"/>
        <label>1</label>
        <note>catalytic</note>
    </ligand>
</feature>
<organism evidence="9 10">
    <name type="scientific">Flavihumibacter solisilvae</name>
    <dbReference type="NCBI Taxonomy" id="1349421"/>
    <lineage>
        <taxon>Bacteria</taxon>
        <taxon>Pseudomonadati</taxon>
        <taxon>Bacteroidota</taxon>
        <taxon>Chitinophagia</taxon>
        <taxon>Chitinophagales</taxon>
        <taxon>Chitinophagaceae</taxon>
        <taxon>Flavihumibacter</taxon>
    </lineage>
</organism>
<dbReference type="PRINTS" id="PR01959">
    <property type="entry name" value="SBIMPHPHTASE"/>
</dbReference>
<dbReference type="FunFam" id="3.30.540.10:FF:000003">
    <property type="entry name" value="Inositol-1-monophosphatase"/>
    <property type="match status" value="1"/>
</dbReference>
<dbReference type="InterPro" id="IPR000760">
    <property type="entry name" value="Inositol_monophosphatase-like"/>
</dbReference>
<comment type="similarity">
    <text evidence="3 8">Belongs to the inositol monophosphatase superfamily.</text>
</comment>
<feature type="binding site" evidence="7">
    <location>
        <position position="81"/>
    </location>
    <ligand>
        <name>Mg(2+)</name>
        <dbReference type="ChEBI" id="CHEBI:18420"/>
        <label>1</label>
        <note>catalytic</note>
    </ligand>
</feature>
<evidence type="ECO:0000256" key="6">
    <source>
        <dbReference type="ARBA" id="ARBA00022842"/>
    </source>
</evidence>
<keyword evidence="4 7" id="KW-0479">Metal-binding</keyword>
<dbReference type="SUPFAM" id="SSF56655">
    <property type="entry name" value="Carbohydrate phosphatase"/>
    <property type="match status" value="1"/>
</dbReference>
<dbReference type="OrthoDB" id="9772456at2"/>
<accession>A0A0C1L8C8</accession>
<dbReference type="STRING" id="1349421.OI18_01265"/>
<dbReference type="GO" id="GO:0006020">
    <property type="term" value="P:inositol metabolic process"/>
    <property type="evidence" value="ECO:0007669"/>
    <property type="project" value="TreeGrafter"/>
</dbReference>
<evidence type="ECO:0000256" key="7">
    <source>
        <dbReference type="PIRSR" id="PIRSR600760-2"/>
    </source>
</evidence>
<keyword evidence="6 7" id="KW-0460">Magnesium</keyword>
<dbReference type="PROSITE" id="PS00630">
    <property type="entry name" value="IMP_2"/>
    <property type="match status" value="1"/>
</dbReference>
<feature type="binding site" evidence="7">
    <location>
        <position position="84"/>
    </location>
    <ligand>
        <name>Mg(2+)</name>
        <dbReference type="ChEBI" id="CHEBI:18420"/>
        <label>1</label>
        <note>catalytic</note>
    </ligand>
</feature>
<dbReference type="EC" id="3.1.3.25" evidence="8"/>
<dbReference type="Proteomes" id="UP000031408">
    <property type="component" value="Unassembled WGS sequence"/>
</dbReference>
<protein>
    <recommendedName>
        <fullName evidence="8">Inositol-1-monophosphatase</fullName>
        <ecNumber evidence="8">3.1.3.25</ecNumber>
    </recommendedName>
</protein>
<evidence type="ECO:0000256" key="2">
    <source>
        <dbReference type="ARBA" id="ARBA00001946"/>
    </source>
</evidence>
<evidence type="ECO:0000313" key="10">
    <source>
        <dbReference type="Proteomes" id="UP000031408"/>
    </source>
</evidence>
<name>A0A0C1L8C8_9BACT</name>
<evidence type="ECO:0000256" key="4">
    <source>
        <dbReference type="ARBA" id="ARBA00022723"/>
    </source>
</evidence>
<dbReference type="InterPro" id="IPR020550">
    <property type="entry name" value="Inositol_monophosphatase_CS"/>
</dbReference>
<keyword evidence="5 8" id="KW-0378">Hydrolase</keyword>
<comment type="catalytic activity">
    <reaction evidence="1 8">
        <text>a myo-inositol phosphate + H2O = myo-inositol + phosphate</text>
        <dbReference type="Rhea" id="RHEA:24056"/>
        <dbReference type="ChEBI" id="CHEBI:15377"/>
        <dbReference type="ChEBI" id="CHEBI:17268"/>
        <dbReference type="ChEBI" id="CHEBI:43474"/>
        <dbReference type="ChEBI" id="CHEBI:84139"/>
        <dbReference type="EC" id="3.1.3.25"/>
    </reaction>
</comment>
<dbReference type="RefSeq" id="WP_039136320.1">
    <property type="nucleotide sequence ID" value="NZ_JSVC01000001.1"/>
</dbReference>
<dbReference type="GO" id="GO:0046872">
    <property type="term" value="F:metal ion binding"/>
    <property type="evidence" value="ECO:0007669"/>
    <property type="project" value="UniProtKB-KW"/>
</dbReference>